<name>A0ABR2HM13_9PEZI</name>
<keyword evidence="1" id="KW-1133">Transmembrane helix</keyword>
<evidence type="ECO:0000313" key="3">
    <source>
        <dbReference type="Proteomes" id="UP001390339"/>
    </source>
</evidence>
<evidence type="ECO:0000256" key="1">
    <source>
        <dbReference type="SAM" id="Phobius"/>
    </source>
</evidence>
<gene>
    <name evidence="2" type="ORF">PGQ11_015429</name>
</gene>
<protein>
    <submittedName>
        <fullName evidence="2">Uncharacterized protein</fullName>
    </submittedName>
</protein>
<reference evidence="2 3" key="1">
    <citation type="journal article" date="2024" name="IMA Fungus">
        <title>Apiospora arundinis, a panoply of carbohydrate-active enzymes and secondary metabolites.</title>
        <authorList>
            <person name="Sorensen T."/>
            <person name="Petersen C."/>
            <person name="Muurmann A.T."/>
            <person name="Christiansen J.V."/>
            <person name="Brundto M.L."/>
            <person name="Overgaard C.K."/>
            <person name="Boysen A.T."/>
            <person name="Wollenberg R.D."/>
            <person name="Larsen T.O."/>
            <person name="Sorensen J.L."/>
            <person name="Nielsen K.L."/>
            <person name="Sondergaard T.E."/>
        </authorList>
    </citation>
    <scope>NUCLEOTIDE SEQUENCE [LARGE SCALE GENOMIC DNA]</scope>
    <source>
        <strain evidence="2 3">AAU 773</strain>
    </source>
</reference>
<keyword evidence="3" id="KW-1185">Reference proteome</keyword>
<dbReference type="Proteomes" id="UP001390339">
    <property type="component" value="Unassembled WGS sequence"/>
</dbReference>
<keyword evidence="1" id="KW-0812">Transmembrane</keyword>
<dbReference type="EMBL" id="JAPCWZ010000010">
    <property type="protein sequence ID" value="KAK8848949.1"/>
    <property type="molecule type" value="Genomic_DNA"/>
</dbReference>
<evidence type="ECO:0000313" key="2">
    <source>
        <dbReference type="EMBL" id="KAK8848949.1"/>
    </source>
</evidence>
<accession>A0ABR2HM13</accession>
<keyword evidence="1" id="KW-0472">Membrane</keyword>
<sequence length="117" mass="12808">MSTPFTTHVDIQCVYPISGNYGIAPRFLYYCLVFFVALFQRYPKLTAGAAAYCISYAGATVVHAVILAVISGSSTPFLAATSLKMSHPLFGCPAASSTRMWTLLLPWLESAAFRPWF</sequence>
<proteinExistence type="predicted"/>
<organism evidence="2 3">
    <name type="scientific">Apiospora arundinis</name>
    <dbReference type="NCBI Taxonomy" id="335852"/>
    <lineage>
        <taxon>Eukaryota</taxon>
        <taxon>Fungi</taxon>
        <taxon>Dikarya</taxon>
        <taxon>Ascomycota</taxon>
        <taxon>Pezizomycotina</taxon>
        <taxon>Sordariomycetes</taxon>
        <taxon>Xylariomycetidae</taxon>
        <taxon>Amphisphaeriales</taxon>
        <taxon>Apiosporaceae</taxon>
        <taxon>Apiospora</taxon>
    </lineage>
</organism>
<feature type="transmembrane region" description="Helical" evidence="1">
    <location>
        <begin position="27"/>
        <end position="43"/>
    </location>
</feature>
<feature type="transmembrane region" description="Helical" evidence="1">
    <location>
        <begin position="49"/>
        <end position="70"/>
    </location>
</feature>
<comment type="caution">
    <text evidence="2">The sequence shown here is derived from an EMBL/GenBank/DDBJ whole genome shotgun (WGS) entry which is preliminary data.</text>
</comment>